<dbReference type="PANTHER" id="PTHR34206:SF1">
    <property type="entry name" value="OS10G0390701 PROTEIN"/>
    <property type="match status" value="1"/>
</dbReference>
<comment type="caution">
    <text evidence="1">The sequence shown here is derived from an EMBL/GenBank/DDBJ whole genome shotgun (WGS) entry which is preliminary data.</text>
</comment>
<dbReference type="EMBL" id="JAYWIO010000005">
    <property type="protein sequence ID" value="KAK7258375.1"/>
    <property type="molecule type" value="Genomic_DNA"/>
</dbReference>
<dbReference type="PANTHER" id="PTHR34206">
    <property type="entry name" value="OS06G0193300 PROTEIN"/>
    <property type="match status" value="1"/>
</dbReference>
<sequence>MAVNCASSTQIPIQRYRSFLKYPNSKKLISKLSSIPLRKAPVLRITASIKNKVYEDRSQGIVCYQDENGEITCEGYDEGPCFQRISKPTYHPSDAQIGKLLLGQSWLQIVKGEELNEAVEGFCLQEELNCNGFNSLH</sequence>
<dbReference type="AlphaFoldDB" id="A0AAN9EP06"/>
<keyword evidence="2" id="KW-1185">Reference proteome</keyword>
<gene>
    <name evidence="1" type="ORF">RIF29_23948</name>
</gene>
<dbReference type="Proteomes" id="UP001372338">
    <property type="component" value="Unassembled WGS sequence"/>
</dbReference>
<proteinExistence type="predicted"/>
<protein>
    <submittedName>
        <fullName evidence="1">Uncharacterized protein</fullName>
    </submittedName>
</protein>
<organism evidence="1 2">
    <name type="scientific">Crotalaria pallida</name>
    <name type="common">Smooth rattlebox</name>
    <name type="synonym">Crotalaria striata</name>
    <dbReference type="NCBI Taxonomy" id="3830"/>
    <lineage>
        <taxon>Eukaryota</taxon>
        <taxon>Viridiplantae</taxon>
        <taxon>Streptophyta</taxon>
        <taxon>Embryophyta</taxon>
        <taxon>Tracheophyta</taxon>
        <taxon>Spermatophyta</taxon>
        <taxon>Magnoliopsida</taxon>
        <taxon>eudicotyledons</taxon>
        <taxon>Gunneridae</taxon>
        <taxon>Pentapetalae</taxon>
        <taxon>rosids</taxon>
        <taxon>fabids</taxon>
        <taxon>Fabales</taxon>
        <taxon>Fabaceae</taxon>
        <taxon>Papilionoideae</taxon>
        <taxon>50 kb inversion clade</taxon>
        <taxon>genistoids sensu lato</taxon>
        <taxon>core genistoids</taxon>
        <taxon>Crotalarieae</taxon>
        <taxon>Crotalaria</taxon>
    </lineage>
</organism>
<evidence type="ECO:0000313" key="2">
    <source>
        <dbReference type="Proteomes" id="UP001372338"/>
    </source>
</evidence>
<accession>A0AAN9EP06</accession>
<reference evidence="1 2" key="1">
    <citation type="submission" date="2024-01" db="EMBL/GenBank/DDBJ databases">
        <title>The genomes of 5 underutilized Papilionoideae crops provide insights into root nodulation and disease resistanc.</title>
        <authorList>
            <person name="Yuan L."/>
        </authorList>
    </citation>
    <scope>NUCLEOTIDE SEQUENCE [LARGE SCALE GENOMIC DNA]</scope>
    <source>
        <strain evidence="1">ZHUSHIDOU_FW_LH</strain>
        <tissue evidence="1">Leaf</tissue>
    </source>
</reference>
<evidence type="ECO:0000313" key="1">
    <source>
        <dbReference type="EMBL" id="KAK7258375.1"/>
    </source>
</evidence>
<name>A0AAN9EP06_CROPI</name>